<keyword evidence="2" id="KW-0812">Transmembrane</keyword>
<gene>
    <name evidence="3" type="ORF">HMPREF3187_00778</name>
</gene>
<dbReference type="AlphaFoldDB" id="A0A133XZW0"/>
<feature type="compositionally biased region" description="Basic and acidic residues" evidence="1">
    <location>
        <begin position="95"/>
        <end position="121"/>
    </location>
</feature>
<dbReference type="RefSeq" id="WP_197415369.1">
    <property type="nucleotide sequence ID" value="NZ_KQ959306.1"/>
</dbReference>
<sequence length="173" mass="19021">GEANSEERRQGHSPRRATTPQPQKDLTKKKTAKEADDKHSVAVDLLRALIDEGEKKLRTLAKDHLSYQALEEALNRTKRVIGDLTPRPQIPRPSTDIEKEPDKEIPSSVPHKEGGKEDSKNTMEVASPAQESQAGKPKSLPKTGAEAEMISLGVCLLVGGLSVIFNPFKRNKK</sequence>
<proteinExistence type="predicted"/>
<feature type="compositionally biased region" description="Basic and acidic residues" evidence="1">
    <location>
        <begin position="1"/>
        <end position="10"/>
    </location>
</feature>
<accession>A0A133XZW0</accession>
<evidence type="ECO:0000256" key="1">
    <source>
        <dbReference type="SAM" id="MobiDB-lite"/>
    </source>
</evidence>
<dbReference type="STRING" id="87541.AWM71_01080"/>
<keyword evidence="2" id="KW-1133">Transmembrane helix</keyword>
<feature type="region of interest" description="Disordered" evidence="1">
    <location>
        <begin position="76"/>
        <end position="144"/>
    </location>
</feature>
<dbReference type="PATRIC" id="fig|87541.4.peg.773"/>
<evidence type="ECO:0000313" key="4">
    <source>
        <dbReference type="Proteomes" id="UP000070422"/>
    </source>
</evidence>
<feature type="region of interest" description="Disordered" evidence="1">
    <location>
        <begin position="1"/>
        <end position="40"/>
    </location>
</feature>
<feature type="compositionally biased region" description="Basic and acidic residues" evidence="1">
    <location>
        <begin position="25"/>
        <end position="40"/>
    </location>
</feature>
<protein>
    <submittedName>
        <fullName evidence="3">LPXTG-motif protein cell wall anchor domain protein</fullName>
    </submittedName>
</protein>
<feature type="transmembrane region" description="Helical" evidence="2">
    <location>
        <begin position="149"/>
        <end position="168"/>
    </location>
</feature>
<comment type="caution">
    <text evidence="3">The sequence shown here is derived from an EMBL/GenBank/DDBJ whole genome shotgun (WGS) entry which is preliminary data.</text>
</comment>
<feature type="non-terminal residue" evidence="3">
    <location>
        <position position="1"/>
    </location>
</feature>
<dbReference type="EMBL" id="LSCQ01000041">
    <property type="protein sequence ID" value="KXB36487.1"/>
    <property type="molecule type" value="Genomic_DNA"/>
</dbReference>
<evidence type="ECO:0000313" key="3">
    <source>
        <dbReference type="EMBL" id="KXB36487.1"/>
    </source>
</evidence>
<dbReference type="Proteomes" id="UP000070422">
    <property type="component" value="Unassembled WGS sequence"/>
</dbReference>
<name>A0A133XZW0_9LACT</name>
<reference evidence="3 4" key="1">
    <citation type="submission" date="2016-01" db="EMBL/GenBank/DDBJ databases">
        <authorList>
            <person name="Oliw E.H."/>
        </authorList>
    </citation>
    <scope>NUCLEOTIDE SEQUENCE [LARGE SCALE GENOMIC DNA]</scope>
    <source>
        <strain evidence="3 4">KA00635</strain>
    </source>
</reference>
<organism evidence="3 4">
    <name type="scientific">Aerococcus christensenii</name>
    <dbReference type="NCBI Taxonomy" id="87541"/>
    <lineage>
        <taxon>Bacteria</taxon>
        <taxon>Bacillati</taxon>
        <taxon>Bacillota</taxon>
        <taxon>Bacilli</taxon>
        <taxon>Lactobacillales</taxon>
        <taxon>Aerococcaceae</taxon>
        <taxon>Aerococcus</taxon>
    </lineage>
</organism>
<evidence type="ECO:0000256" key="2">
    <source>
        <dbReference type="SAM" id="Phobius"/>
    </source>
</evidence>
<keyword evidence="2" id="KW-0472">Membrane</keyword>